<dbReference type="EMBL" id="GBXK01000010">
    <property type="protein sequence ID" value="JAP63234.1"/>
    <property type="molecule type" value="Transcribed_RNA"/>
</dbReference>
<proteinExistence type="predicted"/>
<evidence type="ECO:0000313" key="3">
    <source>
        <dbReference type="EMBL" id="JAP63234.1"/>
    </source>
</evidence>
<feature type="chain" id="PRO_5007170881" evidence="2">
    <location>
        <begin position="18"/>
        <end position="336"/>
    </location>
</feature>
<accession>A0A124E9A6</accession>
<reference evidence="3" key="1">
    <citation type="submission" date="2014-11" db="EMBL/GenBank/DDBJ databases">
        <title>Direct Submission.</title>
        <authorList>
            <person name="Sun J."/>
            <person name="Qian P.-Y."/>
            <person name="Qiu J.-W."/>
        </authorList>
    </citation>
    <scope>NUCLEOTIDE SEQUENCE</scope>
</reference>
<organism evidence="3">
    <name type="scientific">Gigantidas platifrons</name>
    <dbReference type="NCBI Taxonomy" id="2830794"/>
    <lineage>
        <taxon>Eukaryota</taxon>
        <taxon>Metazoa</taxon>
        <taxon>Spiralia</taxon>
        <taxon>Lophotrochozoa</taxon>
        <taxon>Mollusca</taxon>
        <taxon>Bivalvia</taxon>
        <taxon>Autobranchia</taxon>
        <taxon>Pteriomorphia</taxon>
        <taxon>Mytilida</taxon>
        <taxon>Mytiloidea</taxon>
        <taxon>Mytilidae</taxon>
        <taxon>Bathymodiolinae</taxon>
        <taxon>Gigantidas</taxon>
    </lineage>
</organism>
<feature type="non-terminal residue" evidence="3">
    <location>
        <position position="336"/>
    </location>
</feature>
<sequence length="336" mass="37045">MLPVILLVSIFAVGCLGAPYDYGPAPPKKVVEIPIPKAVTKHKHLRQDKPVDYHETVPIKRTEVRRIIKKVPLIHEVPIFVHKNKPFLSPIAVPRKILVHEVVGIPIIHDKHIIQPFYVDQPYIVEKKKYVDQPYAVHKPVPIDFLKRITKIYDRKVEVPHDVPIPLIKTIDKPRPVPFTREVVQYYDVHINVPKPRPVKLTKHVTHVEKVPFETPNVIVQKKPAHHVVREFIPKVPQVHVEKFKLPSQNYGGFGVIGPKFAPQPRLLATEFFDGRSGRPLRGGGGGGGGVRAGRPQVRPGQVRKGAPFVISSFLAGGGGRGGGGRGGGGGGGGSG</sequence>
<name>A0A124E9A6_9BIVA</name>
<evidence type="ECO:0000256" key="2">
    <source>
        <dbReference type="SAM" id="SignalP"/>
    </source>
</evidence>
<keyword evidence="2" id="KW-0732">Signal</keyword>
<evidence type="ECO:0000256" key="1">
    <source>
        <dbReference type="SAM" id="MobiDB-lite"/>
    </source>
</evidence>
<protein>
    <submittedName>
        <fullName evidence="3">Valine-rich protein</fullName>
    </submittedName>
</protein>
<dbReference type="AlphaFoldDB" id="A0A124E9A6"/>
<feature type="signal peptide" evidence="2">
    <location>
        <begin position="1"/>
        <end position="17"/>
    </location>
</feature>
<feature type="region of interest" description="Disordered" evidence="1">
    <location>
        <begin position="274"/>
        <end position="301"/>
    </location>
</feature>
<feature type="compositionally biased region" description="Gly residues" evidence="1">
    <location>
        <begin position="281"/>
        <end position="292"/>
    </location>
</feature>